<dbReference type="PROSITE" id="PS00138">
    <property type="entry name" value="SUBTILASE_SER"/>
    <property type="match status" value="1"/>
</dbReference>
<dbReference type="GO" id="GO:0006508">
    <property type="term" value="P:proteolysis"/>
    <property type="evidence" value="ECO:0007669"/>
    <property type="project" value="UniProtKB-KW"/>
</dbReference>
<accession>A0A517Z007</accession>
<dbReference type="EC" id="3.4.21.-" evidence="7"/>
<dbReference type="PANTHER" id="PTHR43806">
    <property type="entry name" value="PEPTIDASE S8"/>
    <property type="match status" value="1"/>
</dbReference>
<evidence type="ECO:0000256" key="5">
    <source>
        <dbReference type="PROSITE-ProRule" id="PRU01240"/>
    </source>
</evidence>
<dbReference type="OrthoDB" id="9798386at2"/>
<dbReference type="Proteomes" id="UP000320496">
    <property type="component" value="Chromosome"/>
</dbReference>
<gene>
    <name evidence="7" type="primary">prcA</name>
    <name evidence="7" type="ORF">Mal4_01060</name>
</gene>
<evidence type="ECO:0000256" key="1">
    <source>
        <dbReference type="ARBA" id="ARBA00011073"/>
    </source>
</evidence>
<dbReference type="InterPro" id="IPR000209">
    <property type="entry name" value="Peptidase_S8/S53_dom"/>
</dbReference>
<feature type="domain" description="Peptidase S8/S53" evidence="6">
    <location>
        <begin position="205"/>
        <end position="474"/>
    </location>
</feature>
<protein>
    <submittedName>
        <fullName evidence="7">Calcium-dependent protease</fullName>
        <ecNumber evidence="7">3.4.21.-</ecNumber>
    </submittedName>
</protein>
<dbReference type="InterPro" id="IPR015500">
    <property type="entry name" value="Peptidase_S8_subtilisin-rel"/>
</dbReference>
<feature type="active site" description="Charge relay system" evidence="5">
    <location>
        <position position="247"/>
    </location>
</feature>
<keyword evidence="8" id="KW-1185">Reference proteome</keyword>
<dbReference type="InterPro" id="IPR050131">
    <property type="entry name" value="Peptidase_S8_subtilisin-like"/>
</dbReference>
<dbReference type="EMBL" id="CP036275">
    <property type="protein sequence ID" value="QDU35824.1"/>
    <property type="molecule type" value="Genomic_DNA"/>
</dbReference>
<dbReference type="PROSITE" id="PS00137">
    <property type="entry name" value="SUBTILASE_HIS"/>
    <property type="match status" value="1"/>
</dbReference>
<dbReference type="Gene3D" id="3.40.50.200">
    <property type="entry name" value="Peptidase S8/S53 domain"/>
    <property type="match status" value="1"/>
</dbReference>
<keyword evidence="3 5" id="KW-0378">Hydrolase</keyword>
<organism evidence="7 8">
    <name type="scientific">Maioricimonas rarisocia</name>
    <dbReference type="NCBI Taxonomy" id="2528026"/>
    <lineage>
        <taxon>Bacteria</taxon>
        <taxon>Pseudomonadati</taxon>
        <taxon>Planctomycetota</taxon>
        <taxon>Planctomycetia</taxon>
        <taxon>Planctomycetales</taxon>
        <taxon>Planctomycetaceae</taxon>
        <taxon>Maioricimonas</taxon>
    </lineage>
</organism>
<dbReference type="PANTHER" id="PTHR43806:SF11">
    <property type="entry name" value="CEREVISIN-RELATED"/>
    <property type="match status" value="1"/>
</dbReference>
<dbReference type="InterPro" id="IPR036852">
    <property type="entry name" value="Peptidase_S8/S53_dom_sf"/>
</dbReference>
<sequence length="488" mass="52040">MAGLQFYSGGRLHTFRGSTLGSLERRRASSTRMGPMAAATAASVPAIFGSLDAQSKRLASRFQTLHESEVRVMPTRTEPDAGLVTAMVPTETIFIEEASKTELRWLKSEFGLETVAEGREGKILLRAPESGDAAIETAFEAARACFERGNVAAAHPNFLRLMRRPQPSSAGADTPWHLDNPGNPGLFGADVHAHAAWTITKGDASIRVAILDEGVDTEHTRLKPAVVAEKDFVDDNSHARPDGDDAHGTACAGIVCSRDSKVSGLAPDVSLVAARIAKGDGNGFWIFDDFATADAIDWCWEDAESDVLSNSWGGGPEVDGITRAFERARTQGRDGKGSVVVVAAGNSESPVFYPGTLSGVLTVGASNQWDERKTKTSQDGEDWWGSNYGSTLDLLAPGVRIATTDIRGSHGYSSTMFTDTFNGTSSATPMVAACAALILSLRPDLTEGEVRDLITSTADPLAPSGRRNNFVGHGRLNCYAALRAARRR</sequence>
<dbReference type="GO" id="GO:0004252">
    <property type="term" value="F:serine-type endopeptidase activity"/>
    <property type="evidence" value="ECO:0007669"/>
    <property type="project" value="UniProtKB-UniRule"/>
</dbReference>
<dbReference type="Pfam" id="PF00082">
    <property type="entry name" value="Peptidase_S8"/>
    <property type="match status" value="1"/>
</dbReference>
<keyword evidence="2 5" id="KW-0645">Protease</keyword>
<feature type="active site" description="Charge relay system" evidence="5">
    <location>
        <position position="212"/>
    </location>
</feature>
<feature type="active site" description="Charge relay system" evidence="5">
    <location>
        <position position="425"/>
    </location>
</feature>
<evidence type="ECO:0000256" key="3">
    <source>
        <dbReference type="ARBA" id="ARBA00022801"/>
    </source>
</evidence>
<comment type="similarity">
    <text evidence="1 5">Belongs to the peptidase S8 family.</text>
</comment>
<dbReference type="SUPFAM" id="SSF52743">
    <property type="entry name" value="Subtilisin-like"/>
    <property type="match status" value="1"/>
</dbReference>
<evidence type="ECO:0000256" key="4">
    <source>
        <dbReference type="ARBA" id="ARBA00022825"/>
    </source>
</evidence>
<dbReference type="InterPro" id="IPR023828">
    <property type="entry name" value="Peptidase_S8_Ser-AS"/>
</dbReference>
<keyword evidence="4 5" id="KW-0720">Serine protease</keyword>
<evidence type="ECO:0000313" key="8">
    <source>
        <dbReference type="Proteomes" id="UP000320496"/>
    </source>
</evidence>
<evidence type="ECO:0000256" key="2">
    <source>
        <dbReference type="ARBA" id="ARBA00022670"/>
    </source>
</evidence>
<dbReference type="RefSeq" id="WP_145366519.1">
    <property type="nucleotide sequence ID" value="NZ_CP036275.1"/>
</dbReference>
<dbReference type="InterPro" id="IPR022398">
    <property type="entry name" value="Peptidase_S8_His-AS"/>
</dbReference>
<proteinExistence type="inferred from homology"/>
<evidence type="ECO:0000313" key="7">
    <source>
        <dbReference type="EMBL" id="QDU35824.1"/>
    </source>
</evidence>
<dbReference type="PRINTS" id="PR00723">
    <property type="entry name" value="SUBTILISIN"/>
</dbReference>
<dbReference type="AlphaFoldDB" id="A0A517Z007"/>
<name>A0A517Z007_9PLAN</name>
<dbReference type="PROSITE" id="PS51892">
    <property type="entry name" value="SUBTILASE"/>
    <property type="match status" value="1"/>
</dbReference>
<dbReference type="KEGG" id="mri:Mal4_01060"/>
<reference evidence="7 8" key="1">
    <citation type="submission" date="2019-02" db="EMBL/GenBank/DDBJ databases">
        <title>Deep-cultivation of Planctomycetes and their phenomic and genomic characterization uncovers novel biology.</title>
        <authorList>
            <person name="Wiegand S."/>
            <person name="Jogler M."/>
            <person name="Boedeker C."/>
            <person name="Pinto D."/>
            <person name="Vollmers J."/>
            <person name="Rivas-Marin E."/>
            <person name="Kohn T."/>
            <person name="Peeters S.H."/>
            <person name="Heuer A."/>
            <person name="Rast P."/>
            <person name="Oberbeckmann S."/>
            <person name="Bunk B."/>
            <person name="Jeske O."/>
            <person name="Meyerdierks A."/>
            <person name="Storesund J.E."/>
            <person name="Kallscheuer N."/>
            <person name="Luecker S."/>
            <person name="Lage O.M."/>
            <person name="Pohl T."/>
            <person name="Merkel B.J."/>
            <person name="Hornburger P."/>
            <person name="Mueller R.-W."/>
            <person name="Bruemmer F."/>
            <person name="Labrenz M."/>
            <person name="Spormann A.M."/>
            <person name="Op den Camp H."/>
            <person name="Overmann J."/>
            <person name="Amann R."/>
            <person name="Jetten M.S.M."/>
            <person name="Mascher T."/>
            <person name="Medema M.H."/>
            <person name="Devos D.P."/>
            <person name="Kaster A.-K."/>
            <person name="Ovreas L."/>
            <person name="Rohde M."/>
            <person name="Galperin M.Y."/>
            <person name="Jogler C."/>
        </authorList>
    </citation>
    <scope>NUCLEOTIDE SEQUENCE [LARGE SCALE GENOMIC DNA]</scope>
    <source>
        <strain evidence="7 8">Mal4</strain>
    </source>
</reference>
<evidence type="ECO:0000259" key="6">
    <source>
        <dbReference type="Pfam" id="PF00082"/>
    </source>
</evidence>